<evidence type="ECO:0000259" key="12">
    <source>
        <dbReference type="PROSITE" id="PS50163"/>
    </source>
</evidence>
<keyword evidence="7 9" id="KW-0233">DNA recombination</keyword>
<accession>A0A8T4L5N4</accession>
<dbReference type="PANTHER" id="PTHR22942">
    <property type="entry name" value="RECA/RAD51/RADA DNA STRAND-PAIRING FAMILY MEMBER"/>
    <property type="match status" value="1"/>
</dbReference>
<gene>
    <name evidence="9 13" type="primary">radA</name>
    <name evidence="13" type="ORF">J4203_01965</name>
</gene>
<evidence type="ECO:0000313" key="13">
    <source>
        <dbReference type="EMBL" id="MBS3062613.1"/>
    </source>
</evidence>
<dbReference type="Pfam" id="PF08423">
    <property type="entry name" value="Rad51"/>
    <property type="match status" value="1"/>
</dbReference>
<evidence type="ECO:0000256" key="6">
    <source>
        <dbReference type="ARBA" id="ARBA00023125"/>
    </source>
</evidence>
<dbReference type="InterPro" id="IPR027417">
    <property type="entry name" value="P-loop_NTPase"/>
</dbReference>
<dbReference type="AlphaFoldDB" id="A0A8T4L5N4"/>
<dbReference type="SUPFAM" id="SSF52540">
    <property type="entry name" value="P-loop containing nucleoside triphosphate hydrolases"/>
    <property type="match status" value="1"/>
</dbReference>
<evidence type="ECO:0000256" key="1">
    <source>
        <dbReference type="ARBA" id="ARBA00008050"/>
    </source>
</evidence>
<evidence type="ECO:0000256" key="2">
    <source>
        <dbReference type="ARBA" id="ARBA00018144"/>
    </source>
</evidence>
<dbReference type="GO" id="GO:0140664">
    <property type="term" value="F:ATP-dependent DNA damage sensor activity"/>
    <property type="evidence" value="ECO:0007669"/>
    <property type="project" value="InterPro"/>
</dbReference>
<dbReference type="PROSITE" id="PS50163">
    <property type="entry name" value="RECA_3"/>
    <property type="match status" value="1"/>
</dbReference>
<dbReference type="GO" id="GO:0003684">
    <property type="term" value="F:damaged DNA binding"/>
    <property type="evidence" value="ECO:0007669"/>
    <property type="project" value="UniProtKB-UniRule"/>
</dbReference>
<dbReference type="Pfam" id="PF14520">
    <property type="entry name" value="HHH_5"/>
    <property type="match status" value="1"/>
</dbReference>
<dbReference type="InterPro" id="IPR010995">
    <property type="entry name" value="DNA_repair_Rad51/TF_NusA_a-hlx"/>
</dbReference>
<dbReference type="SMART" id="SM00278">
    <property type="entry name" value="HhH1"/>
    <property type="match status" value="2"/>
</dbReference>
<dbReference type="InterPro" id="IPR020588">
    <property type="entry name" value="RecA_ATP-bd"/>
</dbReference>
<feature type="domain" description="RecA family profile 1" evidence="11">
    <location>
        <begin position="102"/>
        <end position="273"/>
    </location>
</feature>
<dbReference type="NCBIfam" id="NF003301">
    <property type="entry name" value="PRK04301.1"/>
    <property type="match status" value="1"/>
</dbReference>
<evidence type="ECO:0000259" key="11">
    <source>
        <dbReference type="PROSITE" id="PS50162"/>
    </source>
</evidence>
<dbReference type="Proteomes" id="UP000678237">
    <property type="component" value="Unassembled WGS sequence"/>
</dbReference>
<dbReference type="Gene3D" id="1.10.150.20">
    <property type="entry name" value="5' to 3' exonuclease, C-terminal subdomain"/>
    <property type="match status" value="1"/>
</dbReference>
<comment type="caution">
    <text evidence="13">The sequence shown here is derived from an EMBL/GenBank/DDBJ whole genome shotgun (WGS) entry which is preliminary data.</text>
</comment>
<evidence type="ECO:0000256" key="7">
    <source>
        <dbReference type="ARBA" id="ARBA00023172"/>
    </source>
</evidence>
<evidence type="ECO:0000256" key="8">
    <source>
        <dbReference type="ARBA" id="ARBA00025684"/>
    </source>
</evidence>
<dbReference type="InterPro" id="IPR016467">
    <property type="entry name" value="DNA_recomb/repair_RecA-like"/>
</dbReference>
<dbReference type="EMBL" id="JAGVWE010000002">
    <property type="protein sequence ID" value="MBS3062613.1"/>
    <property type="molecule type" value="Genomic_DNA"/>
</dbReference>
<dbReference type="PANTHER" id="PTHR22942:SF30">
    <property type="entry name" value="MEIOTIC RECOMBINATION PROTEIN DMC1_LIM15 HOMOLOG"/>
    <property type="match status" value="1"/>
</dbReference>
<dbReference type="NCBIfam" id="TIGR02236">
    <property type="entry name" value="recomb_radA"/>
    <property type="match status" value="1"/>
</dbReference>
<dbReference type="GO" id="GO:0006281">
    <property type="term" value="P:DNA repair"/>
    <property type="evidence" value="ECO:0007669"/>
    <property type="project" value="UniProtKB-UniRule"/>
</dbReference>
<evidence type="ECO:0000313" key="14">
    <source>
        <dbReference type="Proteomes" id="UP000678237"/>
    </source>
</evidence>
<dbReference type="SUPFAM" id="SSF47794">
    <property type="entry name" value="Rad51 N-terminal domain-like"/>
    <property type="match status" value="1"/>
</dbReference>
<dbReference type="InterPro" id="IPR003583">
    <property type="entry name" value="Hlx-hairpin-Hlx_DNA-bd_motif"/>
</dbReference>
<reference evidence="13" key="1">
    <citation type="submission" date="2021-03" db="EMBL/GenBank/DDBJ databases">
        <authorList>
            <person name="Jaffe A."/>
        </authorList>
    </citation>
    <scope>NUCLEOTIDE SEQUENCE</scope>
    <source>
        <strain evidence="13">RIFCSPLOWO2_01_FULL_58_19</strain>
    </source>
</reference>
<comment type="function">
    <text evidence="8 9 10">Involved in DNA repair and in homologous recombination. Binds and assemble on single-stranded DNA to form a nucleoprotein filament. Hydrolyzes ATP in a ssDNA-dependent manner and promotes DNA strand exchange between homologous DNA molecules.</text>
</comment>
<feature type="domain" description="RecA family profile 2" evidence="12">
    <location>
        <begin position="278"/>
        <end position="339"/>
    </location>
</feature>
<keyword evidence="3 9" id="KW-0547">Nucleotide-binding</keyword>
<dbReference type="InterPro" id="IPR011938">
    <property type="entry name" value="DNA_recomb/repair_RadA"/>
</dbReference>
<reference evidence="13" key="2">
    <citation type="submission" date="2021-05" db="EMBL/GenBank/DDBJ databases">
        <title>Protein family content uncovers lineage relationships and bacterial pathway maintenance mechanisms in DPANN archaea.</title>
        <authorList>
            <person name="Castelle C.J."/>
            <person name="Meheust R."/>
            <person name="Jaffe A.L."/>
            <person name="Seitz K."/>
            <person name="Gong X."/>
            <person name="Baker B.J."/>
            <person name="Banfield J.F."/>
        </authorList>
    </citation>
    <scope>NUCLEOTIDE SEQUENCE</scope>
    <source>
        <strain evidence="13">RIFCSPLOWO2_01_FULL_58_19</strain>
    </source>
</reference>
<sequence length="339" mass="37266">MAKEVVAKELVKELDKQVEKEVAKTTEVKEITDLPGIGPQAAEKLFSAGYKTLESIAVASPMELIEVAGLGEVTAQKAIKAARDAMQMGFESADKMAERRKLVGRISTGSKEVDALIGGGIETQSITEVYGKYASSKTQWCFQTAVNVQLPKEKGGLAGNTLYIDSENSFRPERIISISKARGVDPDKTLKNIFVARAYNADHQMLLTDKAVELIKEKNIKLLIVDSLTSHFRAEFSGRGQLADRQQKLNRHMHTLQKIAEMNNVAVLVTNQVMERPDILFGDPTAPIGGNIVGHASKTRIYLRKSKEDKRVAKLVDSPSLPDGEAIYRVTERGLEDAE</sequence>
<comment type="caution">
    <text evidence="9">Lacks conserved residue(s) required for the propagation of feature annotation.</text>
</comment>
<dbReference type="Gene3D" id="3.40.50.300">
    <property type="entry name" value="P-loop containing nucleotide triphosphate hydrolases"/>
    <property type="match status" value="1"/>
</dbReference>
<dbReference type="HAMAP" id="MF_00348">
    <property type="entry name" value="RadA_arch"/>
    <property type="match status" value="1"/>
</dbReference>
<dbReference type="GO" id="GO:0005524">
    <property type="term" value="F:ATP binding"/>
    <property type="evidence" value="ECO:0007669"/>
    <property type="project" value="UniProtKB-UniRule"/>
</dbReference>
<dbReference type="InterPro" id="IPR013632">
    <property type="entry name" value="Rad51_C"/>
</dbReference>
<protein>
    <recommendedName>
        <fullName evidence="2 9">DNA repair and recombination protein RadA</fullName>
    </recommendedName>
</protein>
<evidence type="ECO:0000256" key="4">
    <source>
        <dbReference type="ARBA" id="ARBA00022763"/>
    </source>
</evidence>
<evidence type="ECO:0000256" key="3">
    <source>
        <dbReference type="ARBA" id="ARBA00022741"/>
    </source>
</evidence>
<evidence type="ECO:0000256" key="10">
    <source>
        <dbReference type="PIRNR" id="PIRNR005856"/>
    </source>
</evidence>
<comment type="similarity">
    <text evidence="1 9 10">Belongs to the eukaryotic RecA-like protein family.</text>
</comment>
<dbReference type="GO" id="GO:0006310">
    <property type="term" value="P:DNA recombination"/>
    <property type="evidence" value="ECO:0007669"/>
    <property type="project" value="UniProtKB-UniRule"/>
</dbReference>
<dbReference type="PROSITE" id="PS50162">
    <property type="entry name" value="RECA_2"/>
    <property type="match status" value="1"/>
</dbReference>
<organism evidence="13 14">
    <name type="scientific">Candidatus Iainarchaeum sp</name>
    <dbReference type="NCBI Taxonomy" id="3101447"/>
    <lineage>
        <taxon>Archaea</taxon>
        <taxon>Candidatus Iainarchaeota</taxon>
        <taxon>Candidatus Iainarchaeia</taxon>
        <taxon>Candidatus Iainarchaeales</taxon>
        <taxon>Candidatus Iainarchaeaceae</taxon>
        <taxon>Candidatus Iainarchaeum</taxon>
    </lineage>
</organism>
<keyword evidence="5 9" id="KW-0067">ATP-binding</keyword>
<keyword evidence="6 9" id="KW-0238">DNA-binding</keyword>
<name>A0A8T4L5N4_9ARCH</name>
<dbReference type="InterPro" id="IPR020587">
    <property type="entry name" value="RecA_monomer-monomer_interface"/>
</dbReference>
<dbReference type="CDD" id="cd19515">
    <property type="entry name" value="archRadA"/>
    <property type="match status" value="1"/>
</dbReference>
<evidence type="ECO:0000256" key="5">
    <source>
        <dbReference type="ARBA" id="ARBA00022840"/>
    </source>
</evidence>
<proteinExistence type="inferred from homology"/>
<dbReference type="PIRSF" id="PIRSF005856">
    <property type="entry name" value="Rad51"/>
    <property type="match status" value="1"/>
</dbReference>
<keyword evidence="4 9" id="KW-0227">DNA damage</keyword>
<dbReference type="FunFam" id="3.40.50.300:FF:002052">
    <property type="entry name" value="DNA repair protein RAD51 homolog"/>
    <property type="match status" value="1"/>
</dbReference>
<evidence type="ECO:0000256" key="9">
    <source>
        <dbReference type="HAMAP-Rule" id="MF_00348"/>
    </source>
</evidence>